<keyword evidence="3" id="KW-0804">Transcription</keyword>
<dbReference type="InterPro" id="IPR036388">
    <property type="entry name" value="WH-like_DNA-bd_sf"/>
</dbReference>
<keyword evidence="1" id="KW-0805">Transcription regulation</keyword>
<dbReference type="STRING" id="537007.BLAHAN_04331"/>
<dbReference type="InterPro" id="IPR011711">
    <property type="entry name" value="GntR_C"/>
</dbReference>
<feature type="domain" description="HTH gntR-type" evidence="4">
    <location>
        <begin position="21"/>
        <end position="89"/>
    </location>
</feature>
<evidence type="ECO:0000256" key="2">
    <source>
        <dbReference type="ARBA" id="ARBA00023125"/>
    </source>
</evidence>
<keyword evidence="2" id="KW-0238">DNA-binding</keyword>
<dbReference type="eggNOG" id="COG2186">
    <property type="taxonomic scope" value="Bacteria"/>
</dbReference>
<organism evidence="5 6">
    <name type="scientific">Blautia hansenii DSM 20583</name>
    <dbReference type="NCBI Taxonomy" id="537007"/>
    <lineage>
        <taxon>Bacteria</taxon>
        <taxon>Bacillati</taxon>
        <taxon>Bacillota</taxon>
        <taxon>Clostridia</taxon>
        <taxon>Lachnospirales</taxon>
        <taxon>Lachnospiraceae</taxon>
        <taxon>Blautia</taxon>
    </lineage>
</organism>
<dbReference type="GO" id="GO:0003677">
    <property type="term" value="F:DNA binding"/>
    <property type="evidence" value="ECO:0007669"/>
    <property type="project" value="UniProtKB-KW"/>
</dbReference>
<dbReference type="SUPFAM" id="SSF48008">
    <property type="entry name" value="GntR ligand-binding domain-like"/>
    <property type="match status" value="1"/>
</dbReference>
<dbReference type="Gene3D" id="1.10.10.10">
    <property type="entry name" value="Winged helix-like DNA-binding domain superfamily/Winged helix DNA-binding domain"/>
    <property type="match status" value="1"/>
</dbReference>
<evidence type="ECO:0000256" key="3">
    <source>
        <dbReference type="ARBA" id="ARBA00023163"/>
    </source>
</evidence>
<comment type="caution">
    <text evidence="5">The sequence shown here is derived from an EMBL/GenBank/DDBJ whole genome shotgun (WGS) entry which is preliminary data.</text>
</comment>
<dbReference type="Pfam" id="PF00392">
    <property type="entry name" value="GntR"/>
    <property type="match status" value="1"/>
</dbReference>
<dbReference type="InterPro" id="IPR000524">
    <property type="entry name" value="Tscrpt_reg_HTH_GntR"/>
</dbReference>
<evidence type="ECO:0000256" key="1">
    <source>
        <dbReference type="ARBA" id="ARBA00023015"/>
    </source>
</evidence>
<dbReference type="CDD" id="cd07377">
    <property type="entry name" value="WHTH_GntR"/>
    <property type="match status" value="1"/>
</dbReference>
<dbReference type="HOGENOM" id="CLU_017584_9_1_9"/>
<sequence>MPDLCKFGSGKEMERKASENEKVYHQVIEHITNLAATKEISFGSKIPSERELMATLGFSRNSIREALRTMENMGIIESRQGQGNFLVNHIGESLSSVFSMLLSMEQTNYIEISQLRRFIEIGSYLLAVKSAKKEDLACLSEILDEMDQVKGEERAKLDKKFHDQIVLISDNHLLELLNEALSGVFEIFISEMSKYVTDEDKERLVCLHRNVYDSLKKKDISEGIERIREHYNIIDRNLQMLAEKYKGVKAQ</sequence>
<dbReference type="Proteomes" id="UP000003755">
    <property type="component" value="Unassembled WGS sequence"/>
</dbReference>
<dbReference type="SUPFAM" id="SSF46785">
    <property type="entry name" value="Winged helix' DNA-binding domain"/>
    <property type="match status" value="1"/>
</dbReference>
<dbReference type="SMART" id="SM00345">
    <property type="entry name" value="HTH_GNTR"/>
    <property type="match status" value="1"/>
</dbReference>
<name>C9L4N4_BLAHA</name>
<dbReference type="Gene3D" id="1.20.120.530">
    <property type="entry name" value="GntR ligand-binding domain-like"/>
    <property type="match status" value="1"/>
</dbReference>
<dbReference type="GO" id="GO:0003700">
    <property type="term" value="F:DNA-binding transcription factor activity"/>
    <property type="evidence" value="ECO:0007669"/>
    <property type="project" value="InterPro"/>
</dbReference>
<dbReference type="AlphaFoldDB" id="C9L4N4"/>
<dbReference type="InterPro" id="IPR008920">
    <property type="entry name" value="TF_FadR/GntR_C"/>
</dbReference>
<dbReference type="EMBL" id="ABYU02000009">
    <property type="protein sequence ID" value="EEX23046.1"/>
    <property type="molecule type" value="Genomic_DNA"/>
</dbReference>
<evidence type="ECO:0000313" key="6">
    <source>
        <dbReference type="Proteomes" id="UP000003755"/>
    </source>
</evidence>
<dbReference type="PANTHER" id="PTHR43537">
    <property type="entry name" value="TRANSCRIPTIONAL REGULATOR, GNTR FAMILY"/>
    <property type="match status" value="1"/>
</dbReference>
<protein>
    <submittedName>
        <fullName evidence="5">Transcriptional regulator, GntR family</fullName>
    </submittedName>
</protein>
<reference evidence="5" key="1">
    <citation type="submission" date="2009-09" db="EMBL/GenBank/DDBJ databases">
        <authorList>
            <person name="Weinstock G."/>
            <person name="Sodergren E."/>
            <person name="Clifton S."/>
            <person name="Fulton L."/>
            <person name="Fulton B."/>
            <person name="Courtney L."/>
            <person name="Fronick C."/>
            <person name="Harrison M."/>
            <person name="Strong C."/>
            <person name="Farmer C."/>
            <person name="Delahaunty K."/>
            <person name="Markovic C."/>
            <person name="Hall O."/>
            <person name="Minx P."/>
            <person name="Tomlinson C."/>
            <person name="Mitreva M."/>
            <person name="Nelson J."/>
            <person name="Hou S."/>
            <person name="Wollam A."/>
            <person name="Pepin K.H."/>
            <person name="Johnson M."/>
            <person name="Bhonagiri V."/>
            <person name="Nash W.E."/>
            <person name="Warren W."/>
            <person name="Chinwalla A."/>
            <person name="Mardis E.R."/>
            <person name="Wilson R.K."/>
        </authorList>
    </citation>
    <scope>NUCLEOTIDE SEQUENCE [LARGE SCALE GENOMIC DNA]</scope>
    <source>
        <strain evidence="5">DSM 20583</strain>
    </source>
</reference>
<accession>C9L4N4</accession>
<dbReference type="InterPro" id="IPR036390">
    <property type="entry name" value="WH_DNA-bd_sf"/>
</dbReference>
<keyword evidence="6" id="KW-1185">Reference proteome</keyword>
<evidence type="ECO:0000313" key="5">
    <source>
        <dbReference type="EMBL" id="EEX23046.1"/>
    </source>
</evidence>
<dbReference type="PANTHER" id="PTHR43537:SF43">
    <property type="entry name" value="GNTR-FAMILY TRANSCRIPTIONAL REGULATOR"/>
    <property type="match status" value="1"/>
</dbReference>
<dbReference type="SMART" id="SM00895">
    <property type="entry name" value="FCD"/>
    <property type="match status" value="1"/>
</dbReference>
<dbReference type="PROSITE" id="PS50949">
    <property type="entry name" value="HTH_GNTR"/>
    <property type="match status" value="1"/>
</dbReference>
<dbReference type="PRINTS" id="PR00035">
    <property type="entry name" value="HTHGNTR"/>
</dbReference>
<dbReference type="Pfam" id="PF07729">
    <property type="entry name" value="FCD"/>
    <property type="match status" value="1"/>
</dbReference>
<gene>
    <name evidence="5" type="ORF">BLAHAN_04331</name>
</gene>
<proteinExistence type="predicted"/>
<evidence type="ECO:0000259" key="4">
    <source>
        <dbReference type="PROSITE" id="PS50949"/>
    </source>
</evidence>